<dbReference type="HAMAP" id="MF_01201">
    <property type="entry name" value="Ala_racemase"/>
    <property type="match status" value="1"/>
</dbReference>
<dbReference type="InterPro" id="IPR001608">
    <property type="entry name" value="Ala_racemase_N"/>
</dbReference>
<dbReference type="Gene3D" id="2.40.37.10">
    <property type="entry name" value="Lyase, Ornithine Decarboxylase, Chain A, domain 1"/>
    <property type="match status" value="1"/>
</dbReference>
<evidence type="ECO:0000313" key="10">
    <source>
        <dbReference type="Proteomes" id="UP000189800"/>
    </source>
</evidence>
<evidence type="ECO:0000256" key="3">
    <source>
        <dbReference type="ARBA" id="ARBA00022898"/>
    </source>
</evidence>
<dbReference type="OrthoDB" id="9813814at2"/>
<comment type="similarity">
    <text evidence="5">Belongs to the alanine racemase family.</text>
</comment>
<organism evidence="9 10">
    <name type="scientific">Moraxella pluranimalium</name>
    <dbReference type="NCBI Taxonomy" id="470453"/>
    <lineage>
        <taxon>Bacteria</taxon>
        <taxon>Pseudomonadati</taxon>
        <taxon>Pseudomonadota</taxon>
        <taxon>Gammaproteobacteria</taxon>
        <taxon>Moraxellales</taxon>
        <taxon>Moraxellaceae</taxon>
        <taxon>Moraxella</taxon>
    </lineage>
</organism>
<dbReference type="InterPro" id="IPR009006">
    <property type="entry name" value="Ala_racemase/Decarboxylase_C"/>
</dbReference>
<feature type="modified residue" description="N6-(pyridoxal phosphate)lysine" evidence="5 6">
    <location>
        <position position="35"/>
    </location>
</feature>
<feature type="binding site" evidence="5 7">
    <location>
        <position position="316"/>
    </location>
    <ligand>
        <name>substrate</name>
    </ligand>
</feature>
<dbReference type="PANTHER" id="PTHR30511:SF0">
    <property type="entry name" value="ALANINE RACEMASE, CATABOLIC-RELATED"/>
    <property type="match status" value="1"/>
</dbReference>
<dbReference type="FunFam" id="3.20.20.10:FF:000002">
    <property type="entry name" value="Alanine racemase"/>
    <property type="match status" value="1"/>
</dbReference>
<accession>A0A1T0CUG2</accession>
<gene>
    <name evidence="9" type="ORF">B0680_01140</name>
</gene>
<dbReference type="SMART" id="SM01005">
    <property type="entry name" value="Ala_racemase_C"/>
    <property type="match status" value="1"/>
</dbReference>
<dbReference type="SUPFAM" id="SSF51419">
    <property type="entry name" value="PLP-binding barrel"/>
    <property type="match status" value="1"/>
</dbReference>
<dbReference type="GO" id="GO:0008784">
    <property type="term" value="F:alanine racemase activity"/>
    <property type="evidence" value="ECO:0007669"/>
    <property type="project" value="UniProtKB-UniRule"/>
</dbReference>
<protein>
    <recommendedName>
        <fullName evidence="5">Alanine racemase</fullName>
        <ecNumber evidence="5">5.1.1.1</ecNumber>
    </recommendedName>
</protein>
<feature type="active site" description="Proton acceptor; specific for L-alanine" evidence="5">
    <location>
        <position position="264"/>
    </location>
</feature>
<dbReference type="UniPathway" id="UPA00042">
    <property type="reaction ID" value="UER00497"/>
</dbReference>
<keyword evidence="10" id="KW-1185">Reference proteome</keyword>
<feature type="active site" description="Proton acceptor; specific for D-alanine" evidence="5">
    <location>
        <position position="35"/>
    </location>
</feature>
<keyword evidence="3 5" id="KW-0663">Pyridoxal phosphate</keyword>
<evidence type="ECO:0000256" key="4">
    <source>
        <dbReference type="ARBA" id="ARBA00023235"/>
    </source>
</evidence>
<comment type="caution">
    <text evidence="9">The sequence shown here is derived from an EMBL/GenBank/DDBJ whole genome shotgun (WGS) entry which is preliminary data.</text>
</comment>
<comment type="cofactor">
    <cofactor evidence="2 5 6">
        <name>pyridoxal 5'-phosphate</name>
        <dbReference type="ChEBI" id="CHEBI:597326"/>
    </cofactor>
</comment>
<evidence type="ECO:0000256" key="7">
    <source>
        <dbReference type="PIRSR" id="PIRSR600821-52"/>
    </source>
</evidence>
<dbReference type="PANTHER" id="PTHR30511">
    <property type="entry name" value="ALANINE RACEMASE"/>
    <property type="match status" value="1"/>
</dbReference>
<dbReference type="InterPro" id="IPR029066">
    <property type="entry name" value="PLP-binding_barrel"/>
</dbReference>
<dbReference type="STRING" id="470453.B0680_01140"/>
<sequence length="376" mass="40672">MRSATITIHQDALAHNLQVIKDKTQPTTKVLAMVKADAYGHGVAAAVPALMDADGFGVACMSEALAVQDVLAQLKRTKPVVLIEGVFSYDEWLTAIEQDFGCVIHQDNQLEWALQSLPNADSFCRTIWLKYNTGMCRLGFDTNNIIQKAKQLIQAGYRVILTTHFACADDAQHPLNQVQIERFNHALQAIQAFAPDTQGSLCNSAGIFNFTAHHHHWVRAGIALYGSKPIAQHSATALGLLPAMTLSAKIMAIHQLHAGDSVGYGALWQADKPYQIGVVSIGYGDGYPRVVTGASVAITDTDGVVHSCAILGRVAMDMFMVDIDGLAIEVGAPVVLWGDTPHIDEIASCAGTIGYELMCRLTQRPNRHIEMLSSNA</sequence>
<feature type="binding site" evidence="5 7">
    <location>
        <position position="137"/>
    </location>
    <ligand>
        <name>substrate</name>
    </ligand>
</feature>
<comment type="function">
    <text evidence="5">Catalyzes the interconversion of L-alanine and D-alanine. May also act on other amino acids.</text>
</comment>
<dbReference type="Pfam" id="PF01168">
    <property type="entry name" value="Ala_racemase_N"/>
    <property type="match status" value="1"/>
</dbReference>
<proteinExistence type="inferred from homology"/>
<reference evidence="9 10" key="1">
    <citation type="submission" date="2017-02" db="EMBL/GenBank/DDBJ databases">
        <title>Draft genome sequence of Moraxella pluranimalium CCUG 54913T type strain.</title>
        <authorList>
            <person name="Salva-Serra F."/>
            <person name="Engstrom-Jakobsson H."/>
            <person name="Thorell K."/>
            <person name="Jaen-Luchoro D."/>
            <person name="Gonzales-Siles L."/>
            <person name="Karlsson R."/>
            <person name="Yazdan S."/>
            <person name="Boulund F."/>
            <person name="Johnning A."/>
            <person name="Engstrand L."/>
            <person name="Kristiansson E."/>
            <person name="Moore E."/>
        </authorList>
    </citation>
    <scope>NUCLEOTIDE SEQUENCE [LARGE SCALE GENOMIC DNA]</scope>
    <source>
        <strain evidence="9 10">CCUG 54913</strain>
    </source>
</reference>
<dbReference type="Proteomes" id="UP000189800">
    <property type="component" value="Unassembled WGS sequence"/>
</dbReference>
<dbReference type="Gene3D" id="3.20.20.10">
    <property type="entry name" value="Alanine racemase"/>
    <property type="match status" value="1"/>
</dbReference>
<evidence type="ECO:0000256" key="6">
    <source>
        <dbReference type="PIRSR" id="PIRSR600821-50"/>
    </source>
</evidence>
<dbReference type="EC" id="5.1.1.1" evidence="5"/>
<dbReference type="InterPro" id="IPR011079">
    <property type="entry name" value="Ala_racemase_C"/>
</dbReference>
<comment type="pathway">
    <text evidence="5">Amino-acid biosynthesis; D-alanine biosynthesis; D-alanine from L-alanine: step 1/1.</text>
</comment>
<dbReference type="AlphaFoldDB" id="A0A1T0CUG2"/>
<comment type="catalytic activity">
    <reaction evidence="1 5">
        <text>L-alanine = D-alanine</text>
        <dbReference type="Rhea" id="RHEA:20249"/>
        <dbReference type="ChEBI" id="CHEBI:57416"/>
        <dbReference type="ChEBI" id="CHEBI:57972"/>
        <dbReference type="EC" id="5.1.1.1"/>
    </reaction>
</comment>
<dbReference type="GO" id="GO:0030632">
    <property type="term" value="P:D-alanine biosynthetic process"/>
    <property type="evidence" value="ECO:0007669"/>
    <property type="project" value="UniProtKB-UniRule"/>
</dbReference>
<dbReference type="EMBL" id="MUYU01000005">
    <property type="protein sequence ID" value="OOS25995.1"/>
    <property type="molecule type" value="Genomic_DNA"/>
</dbReference>
<evidence type="ECO:0000256" key="2">
    <source>
        <dbReference type="ARBA" id="ARBA00001933"/>
    </source>
</evidence>
<evidence type="ECO:0000256" key="5">
    <source>
        <dbReference type="HAMAP-Rule" id="MF_01201"/>
    </source>
</evidence>
<dbReference type="InterPro" id="IPR000821">
    <property type="entry name" value="Ala_racemase"/>
</dbReference>
<keyword evidence="4 5" id="KW-0413">Isomerase</keyword>
<name>A0A1T0CUG2_9GAMM</name>
<feature type="domain" description="Alanine racemase C-terminal" evidence="8">
    <location>
        <begin position="243"/>
        <end position="370"/>
    </location>
</feature>
<dbReference type="SUPFAM" id="SSF50621">
    <property type="entry name" value="Alanine racemase C-terminal domain-like"/>
    <property type="match status" value="1"/>
</dbReference>
<dbReference type="RefSeq" id="WP_078253216.1">
    <property type="nucleotide sequence ID" value="NZ_MUYU01000005.1"/>
</dbReference>
<evidence type="ECO:0000256" key="1">
    <source>
        <dbReference type="ARBA" id="ARBA00000316"/>
    </source>
</evidence>
<evidence type="ECO:0000259" key="8">
    <source>
        <dbReference type="SMART" id="SM01005"/>
    </source>
</evidence>
<dbReference type="GO" id="GO:0030170">
    <property type="term" value="F:pyridoxal phosphate binding"/>
    <property type="evidence" value="ECO:0007669"/>
    <property type="project" value="UniProtKB-UniRule"/>
</dbReference>
<evidence type="ECO:0000313" key="9">
    <source>
        <dbReference type="EMBL" id="OOS25995.1"/>
    </source>
</evidence>
<dbReference type="PRINTS" id="PR00992">
    <property type="entry name" value="ALARACEMASE"/>
</dbReference>
<dbReference type="GO" id="GO:0005829">
    <property type="term" value="C:cytosol"/>
    <property type="evidence" value="ECO:0007669"/>
    <property type="project" value="TreeGrafter"/>
</dbReference>
<dbReference type="NCBIfam" id="TIGR00492">
    <property type="entry name" value="alr"/>
    <property type="match status" value="1"/>
</dbReference>
<dbReference type="Pfam" id="PF00842">
    <property type="entry name" value="Ala_racemase_C"/>
    <property type="match status" value="1"/>
</dbReference>